<reference evidence="2" key="1">
    <citation type="submission" date="2018-02" db="EMBL/GenBank/DDBJ databases">
        <title>Rhizophora mucronata_Transcriptome.</title>
        <authorList>
            <person name="Meera S.P."/>
            <person name="Sreeshan A."/>
            <person name="Augustine A."/>
        </authorList>
    </citation>
    <scope>NUCLEOTIDE SEQUENCE</scope>
    <source>
        <tissue evidence="2">Leaf</tissue>
    </source>
</reference>
<feature type="region of interest" description="Disordered" evidence="1">
    <location>
        <begin position="1"/>
        <end position="33"/>
    </location>
</feature>
<evidence type="ECO:0000256" key="1">
    <source>
        <dbReference type="SAM" id="MobiDB-lite"/>
    </source>
</evidence>
<name>A0A2P2PWB0_RHIMU</name>
<dbReference type="EMBL" id="GGEC01078544">
    <property type="protein sequence ID" value="MBX59028.1"/>
    <property type="molecule type" value="Transcribed_RNA"/>
</dbReference>
<sequence>MRAKKKIMQIRTHLSKPGGQCATVGRRTLSSRN</sequence>
<dbReference type="AlphaFoldDB" id="A0A2P2PWB0"/>
<evidence type="ECO:0000313" key="2">
    <source>
        <dbReference type="EMBL" id="MBX59028.1"/>
    </source>
</evidence>
<proteinExistence type="predicted"/>
<organism evidence="2">
    <name type="scientific">Rhizophora mucronata</name>
    <name type="common">Asiatic mangrove</name>
    <dbReference type="NCBI Taxonomy" id="61149"/>
    <lineage>
        <taxon>Eukaryota</taxon>
        <taxon>Viridiplantae</taxon>
        <taxon>Streptophyta</taxon>
        <taxon>Embryophyta</taxon>
        <taxon>Tracheophyta</taxon>
        <taxon>Spermatophyta</taxon>
        <taxon>Magnoliopsida</taxon>
        <taxon>eudicotyledons</taxon>
        <taxon>Gunneridae</taxon>
        <taxon>Pentapetalae</taxon>
        <taxon>rosids</taxon>
        <taxon>fabids</taxon>
        <taxon>Malpighiales</taxon>
        <taxon>Rhizophoraceae</taxon>
        <taxon>Rhizophora</taxon>
    </lineage>
</organism>
<protein>
    <submittedName>
        <fullName evidence="2">Uncharacterized protein</fullName>
    </submittedName>
</protein>
<accession>A0A2P2PWB0</accession>